<sequence length="247" mass="27787">MSRRLTKELVLQWLKEADGWEAGHNELFEYKHWSLGIHKEDDSYQPFTFGVAGHHKGTAETICRRYRSIEEAMLHVVNGFNENANVRNPYASLDEAMNDTLGWLARVNTKISYLYRDADNYKVRHEVVIAGSVSEEQEKAIEDSLDEGVYFIPSQVGLPDDRFGSVTAADHPWFEWVGIEPTADRPTLHVTAEELTAKFVDAANGWTESTDATADGLRPYSVTVRETLSRSVIIWADSHEGGRGKGG</sequence>
<organism evidence="1 2">
    <name type="scientific">Faecalibacterium prausnitzii</name>
    <dbReference type="NCBI Taxonomy" id="853"/>
    <lineage>
        <taxon>Bacteria</taxon>
        <taxon>Bacillati</taxon>
        <taxon>Bacillota</taxon>
        <taxon>Clostridia</taxon>
        <taxon>Eubacteriales</taxon>
        <taxon>Oscillospiraceae</taxon>
        <taxon>Faecalibacterium</taxon>
    </lineage>
</organism>
<protein>
    <submittedName>
        <fullName evidence="1">Uncharacterized protein</fullName>
    </submittedName>
</protein>
<accession>A0A9E1GK07</accession>
<dbReference type="Proteomes" id="UP000811365">
    <property type="component" value="Unassembled WGS sequence"/>
</dbReference>
<dbReference type="EMBL" id="JAGZYH010000019">
    <property type="protein sequence ID" value="MBS6621744.1"/>
    <property type="molecule type" value="Genomic_DNA"/>
</dbReference>
<evidence type="ECO:0000313" key="1">
    <source>
        <dbReference type="EMBL" id="MBS6621744.1"/>
    </source>
</evidence>
<gene>
    <name evidence="1" type="ORF">KH315_06215</name>
</gene>
<name>A0A9E1GK07_9FIRM</name>
<comment type="caution">
    <text evidence="1">The sequence shown here is derived from an EMBL/GenBank/DDBJ whole genome shotgun (WGS) entry which is preliminary data.</text>
</comment>
<dbReference type="AlphaFoldDB" id="A0A9E1GK07"/>
<reference evidence="1" key="1">
    <citation type="submission" date="2021-02" db="EMBL/GenBank/DDBJ databases">
        <title>Infant gut strain persistence is associated with maternal origin, phylogeny, and functional potential including surface adhesion and iron acquisition.</title>
        <authorList>
            <person name="Lou Y.C."/>
        </authorList>
    </citation>
    <scope>NUCLEOTIDE SEQUENCE</scope>
    <source>
        <strain evidence="1">L2_039_000G1_dasL2_039_000G1_maxbin2.maxbin.077</strain>
    </source>
</reference>
<evidence type="ECO:0000313" key="2">
    <source>
        <dbReference type="Proteomes" id="UP000811365"/>
    </source>
</evidence>
<proteinExistence type="predicted"/>